<keyword evidence="1" id="KW-0812">Transmembrane</keyword>
<accession>A0AAJ1B8D9</accession>
<evidence type="ECO:0000256" key="1">
    <source>
        <dbReference type="SAM" id="Phobius"/>
    </source>
</evidence>
<feature type="transmembrane region" description="Helical" evidence="1">
    <location>
        <begin position="62"/>
        <end position="87"/>
    </location>
</feature>
<dbReference type="PANTHER" id="PTHR43229">
    <property type="entry name" value="NODULATION PROTEIN J"/>
    <property type="match status" value="1"/>
</dbReference>
<protein>
    <recommendedName>
        <fullName evidence="4">ABC-2 type transporter domain-containing protein</fullName>
    </recommendedName>
</protein>
<dbReference type="RefSeq" id="WP_226972260.1">
    <property type="nucleotide sequence ID" value="NZ_JAAIQY010000037.1"/>
</dbReference>
<dbReference type="InterPro" id="IPR051784">
    <property type="entry name" value="Nod_factor_ABC_transporter"/>
</dbReference>
<evidence type="ECO:0000313" key="3">
    <source>
        <dbReference type="Proteomes" id="UP001297370"/>
    </source>
</evidence>
<proteinExistence type="predicted"/>
<gene>
    <name evidence="2" type="ORF">LIQ08_17010</name>
</gene>
<evidence type="ECO:0008006" key="4">
    <source>
        <dbReference type="Google" id="ProtNLM"/>
    </source>
</evidence>
<feature type="transmembrane region" description="Helical" evidence="1">
    <location>
        <begin position="227"/>
        <end position="249"/>
    </location>
</feature>
<dbReference type="PANTHER" id="PTHR43229:SF6">
    <property type="entry name" value="ABC-TYPE MULTIDRUG TRANSPORT SYSTEM, PERMEASE COMPONENT"/>
    <property type="match status" value="1"/>
</dbReference>
<feature type="transmembrane region" description="Helical" evidence="1">
    <location>
        <begin position="175"/>
        <end position="193"/>
    </location>
</feature>
<feature type="transmembrane region" description="Helical" evidence="1">
    <location>
        <begin position="108"/>
        <end position="135"/>
    </location>
</feature>
<reference evidence="2" key="1">
    <citation type="submission" date="2021-10" db="EMBL/GenBank/DDBJ databases">
        <title>Collection of gut derived symbiotic bacterial strains cultured from healthy donors.</title>
        <authorList>
            <person name="Lin H."/>
            <person name="Littmann E."/>
            <person name="Claire K."/>
            <person name="Pamer E."/>
        </authorList>
    </citation>
    <scope>NUCLEOTIDE SEQUENCE</scope>
    <source>
        <strain evidence="2">MSK.23.18</strain>
    </source>
</reference>
<keyword evidence="1" id="KW-1133">Transmembrane helix</keyword>
<feature type="transmembrane region" description="Helical" evidence="1">
    <location>
        <begin position="141"/>
        <end position="168"/>
    </location>
</feature>
<dbReference type="Proteomes" id="UP001297370">
    <property type="component" value="Unassembled WGS sequence"/>
</dbReference>
<name>A0AAJ1B8D9_MEDGN</name>
<feature type="transmembrane region" description="Helical" evidence="1">
    <location>
        <begin position="20"/>
        <end position="42"/>
    </location>
</feature>
<dbReference type="EMBL" id="JAJBOM010000036">
    <property type="protein sequence ID" value="MCB5620831.1"/>
    <property type="molecule type" value="Genomic_DNA"/>
</dbReference>
<evidence type="ECO:0000313" key="2">
    <source>
        <dbReference type="EMBL" id="MCB5620831.1"/>
    </source>
</evidence>
<comment type="caution">
    <text evidence="2">The sequence shown here is derived from an EMBL/GenBank/DDBJ whole genome shotgun (WGS) entry which is preliminary data.</text>
</comment>
<dbReference type="AlphaFoldDB" id="A0AAJ1B8D9"/>
<keyword evidence="1" id="KW-0472">Membrane</keyword>
<organism evidence="2 3">
    <name type="scientific">Mediterraneibacter gnavus</name>
    <name type="common">Ruminococcus gnavus</name>
    <dbReference type="NCBI Taxonomy" id="33038"/>
    <lineage>
        <taxon>Bacteria</taxon>
        <taxon>Bacillati</taxon>
        <taxon>Bacillota</taxon>
        <taxon>Clostridia</taxon>
        <taxon>Lachnospirales</taxon>
        <taxon>Lachnospiraceae</taxon>
        <taxon>Mediterraneibacter</taxon>
    </lineage>
</organism>
<sequence>MKGYINAIKWEIILDFKEYLRYRIGLLMDLVVFTGTFIIIYFMGVSEGFVTFYNTSEESGNILVLIGYIFWQNASAALGYCTGTISSETAHGIFEIRLQSKYHIEGILFFRLLVSCLIHLVTYVGIILFAGIVVGYNLKDISILTLAILISLPTLIGMYGMGLIFGSICVCEKSVGSLVLVIQTLLLFITNTLSPSRNDFVYLIPFTSGIDIVRKVYLGANISVSLVGTYFIVNIVWMVIGICCFRFALKYEKKYGSFDNY</sequence>